<sequence length="361" mass="38304">MTVRPLRVGFRCDAGQRAGVGHLVRCVALAEQLLAEGIEAVFLSDLGGVDWARRQLDARRLPVVDGPTTPDGLVAAARDLGLDAVVLDSYVLDAACGAALRRADVPVLAVVDGDHRGQEADLYLDQNLDAELYPLDLPEGATRLAGVRYALLRDSVRRARPASAPRARPDGPPRVLCFFGGTDAFDAAPVVAPLLIGTGVPLAATIVAGRPESREALAALTPATGQAFEVIAPTDDLPALVRAADVVVSAAGTSLWELLCLGAPAAVLWVVDNQRLGYDRVLAHGLAAGLGRLDELRAEGAARAKAVGELRHLLRDPARRDILAGQGWKFIDGHGKRRVTEALLNVIVTMRSSRDLCYFPR</sequence>
<protein>
    <submittedName>
        <fullName evidence="1">UDP-2,4-diacetamido-2,4, 6-trideoxy-beta-L-altropyranose hydrolase</fullName>
    </submittedName>
</protein>
<evidence type="ECO:0000313" key="1">
    <source>
        <dbReference type="EMBL" id="GAA1761574.1"/>
    </source>
</evidence>
<gene>
    <name evidence="1" type="primary">pseG</name>
    <name evidence="1" type="ORF">GCM10009681_35900</name>
</gene>
<dbReference type="Gene3D" id="3.40.50.2000">
    <property type="entry name" value="Glycogen Phosphorylase B"/>
    <property type="match status" value="1"/>
</dbReference>
<reference evidence="2" key="1">
    <citation type="journal article" date="2019" name="Int. J. Syst. Evol. Microbiol.">
        <title>The Global Catalogue of Microorganisms (GCM) 10K type strain sequencing project: providing services to taxonomists for standard genome sequencing and annotation.</title>
        <authorList>
            <consortium name="The Broad Institute Genomics Platform"/>
            <consortium name="The Broad Institute Genome Sequencing Center for Infectious Disease"/>
            <person name="Wu L."/>
            <person name="Ma J."/>
        </authorList>
    </citation>
    <scope>NUCLEOTIDE SEQUENCE [LARGE SCALE GENOMIC DNA]</scope>
    <source>
        <strain evidence="2">JCM 13249</strain>
    </source>
</reference>
<dbReference type="SUPFAM" id="SSF53756">
    <property type="entry name" value="UDP-Glycosyltransferase/glycogen phosphorylase"/>
    <property type="match status" value="1"/>
</dbReference>
<dbReference type="GO" id="GO:0016787">
    <property type="term" value="F:hydrolase activity"/>
    <property type="evidence" value="ECO:0007669"/>
    <property type="project" value="UniProtKB-KW"/>
</dbReference>
<keyword evidence="2" id="KW-1185">Reference proteome</keyword>
<proteinExistence type="predicted"/>
<name>A0ABP4WS11_9ACTN</name>
<evidence type="ECO:0000313" key="2">
    <source>
        <dbReference type="Proteomes" id="UP001500655"/>
    </source>
</evidence>
<organism evidence="1 2">
    <name type="scientific">Luedemannella helvata</name>
    <dbReference type="NCBI Taxonomy" id="349315"/>
    <lineage>
        <taxon>Bacteria</taxon>
        <taxon>Bacillati</taxon>
        <taxon>Actinomycetota</taxon>
        <taxon>Actinomycetes</taxon>
        <taxon>Micromonosporales</taxon>
        <taxon>Micromonosporaceae</taxon>
        <taxon>Luedemannella</taxon>
    </lineage>
</organism>
<dbReference type="Proteomes" id="UP001500655">
    <property type="component" value="Unassembled WGS sequence"/>
</dbReference>
<dbReference type="Gene3D" id="3.40.50.11190">
    <property type="match status" value="1"/>
</dbReference>
<accession>A0ABP4WS11</accession>
<keyword evidence="1" id="KW-0378">Hydrolase</keyword>
<comment type="caution">
    <text evidence="1">The sequence shown here is derived from an EMBL/GenBank/DDBJ whole genome shotgun (WGS) entry which is preliminary data.</text>
</comment>
<dbReference type="EMBL" id="BAAALS010000017">
    <property type="protein sequence ID" value="GAA1761574.1"/>
    <property type="molecule type" value="Genomic_DNA"/>
</dbReference>